<sequence length="168" mass="19886">MKQRKYIFHFIYLFGFLSFSCVEHIITVRVHPDGHYKMHLFTKGDSSDVFDSDFPHPKSEAVWHSTQRKEYNEDSEEFIWILESQGFLQGKTIFTKDSFDISSIRHPIIVSKKENWISTIYTVEQVFEGREVYRKYPKFGDTVLNEEKSDSIQWLPEALVYVCSQALN</sequence>
<feature type="non-terminal residue" evidence="2">
    <location>
        <position position="168"/>
    </location>
</feature>
<gene>
    <name evidence="2" type="ORF">METZ01_LOCUS384805</name>
</gene>
<dbReference type="AlphaFoldDB" id="A0A382UDW2"/>
<organism evidence="2">
    <name type="scientific">marine metagenome</name>
    <dbReference type="NCBI Taxonomy" id="408172"/>
    <lineage>
        <taxon>unclassified sequences</taxon>
        <taxon>metagenomes</taxon>
        <taxon>ecological metagenomes</taxon>
    </lineage>
</organism>
<dbReference type="PROSITE" id="PS51257">
    <property type="entry name" value="PROKAR_LIPOPROTEIN"/>
    <property type="match status" value="1"/>
</dbReference>
<keyword evidence="1" id="KW-0812">Transmembrane</keyword>
<evidence type="ECO:0000313" key="2">
    <source>
        <dbReference type="EMBL" id="SVD31951.1"/>
    </source>
</evidence>
<keyword evidence="1" id="KW-0472">Membrane</keyword>
<feature type="transmembrane region" description="Helical" evidence="1">
    <location>
        <begin position="6"/>
        <end position="28"/>
    </location>
</feature>
<name>A0A382UDW2_9ZZZZ</name>
<evidence type="ECO:0000256" key="1">
    <source>
        <dbReference type="SAM" id="Phobius"/>
    </source>
</evidence>
<accession>A0A382UDW2</accession>
<reference evidence="2" key="1">
    <citation type="submission" date="2018-05" db="EMBL/GenBank/DDBJ databases">
        <authorList>
            <person name="Lanie J.A."/>
            <person name="Ng W.-L."/>
            <person name="Kazmierczak K.M."/>
            <person name="Andrzejewski T.M."/>
            <person name="Davidsen T.M."/>
            <person name="Wayne K.J."/>
            <person name="Tettelin H."/>
            <person name="Glass J.I."/>
            <person name="Rusch D."/>
            <person name="Podicherti R."/>
            <person name="Tsui H.-C.T."/>
            <person name="Winkler M.E."/>
        </authorList>
    </citation>
    <scope>NUCLEOTIDE SEQUENCE</scope>
</reference>
<protein>
    <submittedName>
        <fullName evidence="2">Uncharacterized protein</fullName>
    </submittedName>
</protein>
<keyword evidence="1" id="KW-1133">Transmembrane helix</keyword>
<dbReference type="EMBL" id="UINC01143179">
    <property type="protein sequence ID" value="SVD31951.1"/>
    <property type="molecule type" value="Genomic_DNA"/>
</dbReference>
<proteinExistence type="predicted"/>